<evidence type="ECO:0000313" key="4">
    <source>
        <dbReference type="Proteomes" id="UP000321726"/>
    </source>
</evidence>
<dbReference type="AlphaFoldDB" id="A0A1M7I0N8"/>
<dbReference type="OrthoDB" id="8478145at2"/>
<sequence length="357" mass="39987">METYGKQILGVFSNERRLLGELAHTDYTEEDIRKKVSFLGGKLELFLKTIVFPASSSSGNLVSFISKAKNQGLPISEYQKLDSFRKLYNIAKHEPNASISLIETTKKLVDANAALKQLIDLNLGLTSLVVRPQSKRVFWIAAWDNFVGGITEIHIIIPGVSEHWLGPPTMDSIYINISDWGDFKSDLKEVGGLHSGFGIIPEKQIELFETDSDFLDSFAFEGEYRELLLITSKFERQQSRHPHLHRNNSSYSTLLVLLLALIDVLPTVDTSKLAEEIRTQAVNLYGLSSDSPELDEKIHLLVEMANMVPNSLIGSVKGPLWLSPERFDEEKGSAIAKHSSLPIIVTKHLAIAMEWKV</sequence>
<dbReference type="EMBL" id="BJXU01000070">
    <property type="protein sequence ID" value="GEN23973.1"/>
    <property type="molecule type" value="Genomic_DNA"/>
</dbReference>
<keyword evidence="4" id="KW-1185">Reference proteome</keyword>
<evidence type="ECO:0000313" key="1">
    <source>
        <dbReference type="EMBL" id="GEN23973.1"/>
    </source>
</evidence>
<evidence type="ECO:0000313" key="3">
    <source>
        <dbReference type="Proteomes" id="UP000184123"/>
    </source>
</evidence>
<organism evidence="2 3">
    <name type="scientific">Halomonas cupida</name>
    <dbReference type="NCBI Taxonomy" id="44933"/>
    <lineage>
        <taxon>Bacteria</taxon>
        <taxon>Pseudomonadati</taxon>
        <taxon>Pseudomonadota</taxon>
        <taxon>Gammaproteobacteria</taxon>
        <taxon>Oceanospirillales</taxon>
        <taxon>Halomonadaceae</taxon>
        <taxon>Halomonas</taxon>
    </lineage>
</organism>
<dbReference type="Proteomes" id="UP000321726">
    <property type="component" value="Unassembled WGS sequence"/>
</dbReference>
<reference evidence="1 4" key="2">
    <citation type="submission" date="2019-07" db="EMBL/GenBank/DDBJ databases">
        <title>Whole genome shotgun sequence of Halomonas cupida NBRC 102219.</title>
        <authorList>
            <person name="Hosoyama A."/>
            <person name="Uohara A."/>
            <person name="Ohji S."/>
            <person name="Ichikawa N."/>
        </authorList>
    </citation>
    <scope>NUCLEOTIDE SEQUENCE [LARGE SCALE GENOMIC DNA]</scope>
    <source>
        <strain evidence="1 4">NBRC 102219</strain>
    </source>
</reference>
<gene>
    <name evidence="1" type="ORF">HCU01_19220</name>
    <name evidence="2" type="ORF">SAMN05660971_02760</name>
</gene>
<dbReference type="STRING" id="44933.SAMN05660971_02760"/>
<dbReference type="EMBL" id="FRCA01000007">
    <property type="protein sequence ID" value="SHM34280.1"/>
    <property type="molecule type" value="Genomic_DNA"/>
</dbReference>
<dbReference type="RefSeq" id="WP_143166327.1">
    <property type="nucleotide sequence ID" value="NZ_BJXU01000070.1"/>
</dbReference>
<accession>A0A1M7I0N8</accession>
<name>A0A1M7I0N8_9GAMM</name>
<reference evidence="2 3" key="1">
    <citation type="submission" date="2016-11" db="EMBL/GenBank/DDBJ databases">
        <authorList>
            <person name="Jaros S."/>
            <person name="Januszkiewicz K."/>
            <person name="Wedrychowicz H."/>
        </authorList>
    </citation>
    <scope>NUCLEOTIDE SEQUENCE [LARGE SCALE GENOMIC DNA]</scope>
    <source>
        <strain evidence="2 3">DSM 4740</strain>
    </source>
</reference>
<proteinExistence type="predicted"/>
<evidence type="ECO:0000313" key="2">
    <source>
        <dbReference type="EMBL" id="SHM34280.1"/>
    </source>
</evidence>
<protein>
    <submittedName>
        <fullName evidence="2">Uncharacterized protein</fullName>
    </submittedName>
</protein>
<dbReference type="Proteomes" id="UP000184123">
    <property type="component" value="Unassembled WGS sequence"/>
</dbReference>